<dbReference type="EMBL" id="JAMFTQ010000003">
    <property type="protein sequence ID" value="MCP1387260.1"/>
    <property type="molecule type" value="Genomic_DNA"/>
</dbReference>
<organism evidence="2 3">
    <name type="scientific">Corynebacterium stercoris</name>
    <dbReference type="NCBI Taxonomy" id="2943490"/>
    <lineage>
        <taxon>Bacteria</taxon>
        <taxon>Bacillati</taxon>
        <taxon>Actinomycetota</taxon>
        <taxon>Actinomycetes</taxon>
        <taxon>Mycobacteriales</taxon>
        <taxon>Corynebacteriaceae</taxon>
        <taxon>Corynebacterium</taxon>
    </lineage>
</organism>
<keyword evidence="3" id="KW-1185">Reference proteome</keyword>
<dbReference type="Proteomes" id="UP001204000">
    <property type="component" value="Unassembled WGS sequence"/>
</dbReference>
<sequence length="328" mass="36567">MDKKKAVVLGGTGLLGFATVQELAQRGYDVFSVALDLPSDDLFAGLEDSVHSVIADVNDMSDDEIREKLEGVYALFYAIGADERVLPDAPATRFFYEANVLPTQRLARLAREAGVKKFVVYGSYFAEFAERLHETDLIHEGYPLTRLMQEQVAFAEGDGAMDVTSLRLPYIFGHMPGRMPLWKMFSDQMKQTEVFPVHPGGKTAAVTVKQVAQAAVGAAEQGKHRGTYAISEYNLPFTEFYQMFIDKMGLDTKLMEMPYEAVREQMAQLDQHAASEGKEHGIKMELAGELRAMDLSIDPAETKETLGYEDDDVIAAIEETIDYIIEHE</sequence>
<dbReference type="SUPFAM" id="SSF51735">
    <property type="entry name" value="NAD(P)-binding Rossmann-fold domains"/>
    <property type="match status" value="1"/>
</dbReference>
<dbReference type="PANTHER" id="PTHR48079:SF6">
    <property type="entry name" value="NAD(P)-BINDING DOMAIN-CONTAINING PROTEIN-RELATED"/>
    <property type="match status" value="1"/>
</dbReference>
<feature type="domain" description="NAD-dependent epimerase/dehydratase" evidence="1">
    <location>
        <begin position="7"/>
        <end position="228"/>
    </location>
</feature>
<dbReference type="RefSeq" id="WP_253576390.1">
    <property type="nucleotide sequence ID" value="NZ_JAMFTQ010000003.1"/>
</dbReference>
<dbReference type="InterPro" id="IPR001509">
    <property type="entry name" value="Epimerase_deHydtase"/>
</dbReference>
<evidence type="ECO:0000313" key="3">
    <source>
        <dbReference type="Proteomes" id="UP001204000"/>
    </source>
</evidence>
<name>A0ABT1G0R3_9CORY</name>
<proteinExistence type="predicted"/>
<dbReference type="InterPro" id="IPR051783">
    <property type="entry name" value="NAD(P)-dependent_oxidoreduct"/>
</dbReference>
<evidence type="ECO:0000313" key="2">
    <source>
        <dbReference type="EMBL" id="MCP1387260.1"/>
    </source>
</evidence>
<reference evidence="2" key="1">
    <citation type="submission" date="2022-05" db="EMBL/GenBank/DDBJ databases">
        <title>Corynebacterium sp. TA-R-1 sp. nov., isolated from human feces.</title>
        <authorList>
            <person name="Shamsuzzaman M."/>
            <person name="Dahal R.H."/>
        </authorList>
    </citation>
    <scope>NUCLEOTIDE SEQUENCE</scope>
    <source>
        <strain evidence="2">TA-R-1</strain>
    </source>
</reference>
<protein>
    <submittedName>
        <fullName evidence="2">NAD-dependent epimerase/dehydratase family protein</fullName>
    </submittedName>
</protein>
<dbReference type="Gene3D" id="3.40.50.720">
    <property type="entry name" value="NAD(P)-binding Rossmann-like Domain"/>
    <property type="match status" value="1"/>
</dbReference>
<gene>
    <name evidence="2" type="ORF">M5J20_03535</name>
</gene>
<evidence type="ECO:0000259" key="1">
    <source>
        <dbReference type="Pfam" id="PF01370"/>
    </source>
</evidence>
<dbReference type="Pfam" id="PF01370">
    <property type="entry name" value="Epimerase"/>
    <property type="match status" value="1"/>
</dbReference>
<dbReference type="PANTHER" id="PTHR48079">
    <property type="entry name" value="PROTEIN YEEZ"/>
    <property type="match status" value="1"/>
</dbReference>
<comment type="caution">
    <text evidence="2">The sequence shown here is derived from an EMBL/GenBank/DDBJ whole genome shotgun (WGS) entry which is preliminary data.</text>
</comment>
<accession>A0ABT1G0R3</accession>
<dbReference type="InterPro" id="IPR036291">
    <property type="entry name" value="NAD(P)-bd_dom_sf"/>
</dbReference>